<sequence>MLFATLDQKTTIRFGNPTAKGVTERKTTNKGSPEDHPAYSRATRPLPPLASTS</sequence>
<evidence type="ECO:0000313" key="2">
    <source>
        <dbReference type="EMBL" id="MCI61818.1"/>
    </source>
</evidence>
<dbReference type="AlphaFoldDB" id="A0A392TLI6"/>
<dbReference type="EMBL" id="LXQA010607041">
    <property type="protein sequence ID" value="MCI61818.1"/>
    <property type="molecule type" value="Genomic_DNA"/>
</dbReference>
<keyword evidence="3" id="KW-1185">Reference proteome</keyword>
<name>A0A392TLI6_9FABA</name>
<reference evidence="2 3" key="1">
    <citation type="journal article" date="2018" name="Front. Plant Sci.">
        <title>Red Clover (Trifolium pratense) and Zigzag Clover (T. medium) - A Picture of Genomic Similarities and Differences.</title>
        <authorList>
            <person name="Dluhosova J."/>
            <person name="Istvanek J."/>
            <person name="Nedelnik J."/>
            <person name="Repkova J."/>
        </authorList>
    </citation>
    <scope>NUCLEOTIDE SEQUENCE [LARGE SCALE GENOMIC DNA]</scope>
    <source>
        <strain evidence="3">cv. 10/8</strain>
        <tissue evidence="2">Leaf</tissue>
    </source>
</reference>
<accession>A0A392TLI6</accession>
<protein>
    <submittedName>
        <fullName evidence="2">Uncharacterized protein</fullName>
    </submittedName>
</protein>
<evidence type="ECO:0000256" key="1">
    <source>
        <dbReference type="SAM" id="MobiDB-lite"/>
    </source>
</evidence>
<comment type="caution">
    <text evidence="2">The sequence shown here is derived from an EMBL/GenBank/DDBJ whole genome shotgun (WGS) entry which is preliminary data.</text>
</comment>
<dbReference type="Proteomes" id="UP000265520">
    <property type="component" value="Unassembled WGS sequence"/>
</dbReference>
<feature type="region of interest" description="Disordered" evidence="1">
    <location>
        <begin position="14"/>
        <end position="53"/>
    </location>
</feature>
<proteinExistence type="predicted"/>
<organism evidence="2 3">
    <name type="scientific">Trifolium medium</name>
    <dbReference type="NCBI Taxonomy" id="97028"/>
    <lineage>
        <taxon>Eukaryota</taxon>
        <taxon>Viridiplantae</taxon>
        <taxon>Streptophyta</taxon>
        <taxon>Embryophyta</taxon>
        <taxon>Tracheophyta</taxon>
        <taxon>Spermatophyta</taxon>
        <taxon>Magnoliopsida</taxon>
        <taxon>eudicotyledons</taxon>
        <taxon>Gunneridae</taxon>
        <taxon>Pentapetalae</taxon>
        <taxon>rosids</taxon>
        <taxon>fabids</taxon>
        <taxon>Fabales</taxon>
        <taxon>Fabaceae</taxon>
        <taxon>Papilionoideae</taxon>
        <taxon>50 kb inversion clade</taxon>
        <taxon>NPAAA clade</taxon>
        <taxon>Hologalegina</taxon>
        <taxon>IRL clade</taxon>
        <taxon>Trifolieae</taxon>
        <taxon>Trifolium</taxon>
    </lineage>
</organism>
<feature type="compositionally biased region" description="Basic and acidic residues" evidence="1">
    <location>
        <begin position="22"/>
        <end position="38"/>
    </location>
</feature>
<evidence type="ECO:0000313" key="3">
    <source>
        <dbReference type="Proteomes" id="UP000265520"/>
    </source>
</evidence>